<dbReference type="InterPro" id="IPR003607">
    <property type="entry name" value="HD/PDEase_dom"/>
</dbReference>
<dbReference type="RefSeq" id="WP_042739523.1">
    <property type="nucleotide sequence ID" value="NZ_BKAX01000008.1"/>
</dbReference>
<reference evidence="3 4" key="1">
    <citation type="submission" date="2018-06" db="EMBL/GenBank/DDBJ databases">
        <authorList>
            <consortium name="Pathogen Informatics"/>
            <person name="Doyle S."/>
        </authorList>
    </citation>
    <scope>NUCLEOTIDE SEQUENCE [LARGE SCALE GENOMIC DNA]</scope>
    <source>
        <strain evidence="3 4">NCTC12195</strain>
    </source>
</reference>
<dbReference type="PANTHER" id="PTHR33594">
    <property type="entry name" value="SUPERFAMILY HYDROLASE, PUTATIVE (AFU_ORTHOLOGUE AFUA_1G03035)-RELATED"/>
    <property type="match status" value="1"/>
</dbReference>
<sequence>MDYLEQIKHAKAYMYQFHKNDTTGHDVAHVERVLHLARYISDSEQIGSKIIIELASLLHDTVDDKLTNQSEGLVALTNFLQQLQLTSHQQQHILHIIKHISYKDGKNNAVQLSIEGQIVRDADRLDALGAIGIARTFQFAGHFGEPMWQTSTIDTNVEKAQQIPHTNDIMHSPPSAIKHFYDKLFKLKDLMHTTTAKKLAEERHIYMENFVKQFFQEWYF</sequence>
<evidence type="ECO:0000259" key="1">
    <source>
        <dbReference type="SMART" id="SM00471"/>
    </source>
</evidence>
<protein>
    <submittedName>
        <fullName evidence="3">HD superfamily hydrolase</fullName>
    </submittedName>
    <submittedName>
        <fullName evidence="2">Phosphohydrolase</fullName>
    </submittedName>
</protein>
<dbReference type="Pfam" id="PF01966">
    <property type="entry name" value="HD"/>
    <property type="match status" value="1"/>
</dbReference>
<gene>
    <name evidence="3" type="primary">yedJ</name>
    <name evidence="3" type="ORF">NCTC12195_03735</name>
    <name evidence="2" type="ORF">SGA02_25520</name>
</gene>
<feature type="domain" description="HD/PDEase" evidence="1">
    <location>
        <begin position="22"/>
        <end position="137"/>
    </location>
</feature>
<dbReference type="STRING" id="1293.SH09_10095"/>
<evidence type="ECO:0000313" key="2">
    <source>
        <dbReference type="EMBL" id="GEQ06724.1"/>
    </source>
</evidence>
<evidence type="ECO:0000313" key="4">
    <source>
        <dbReference type="Proteomes" id="UP000255277"/>
    </source>
</evidence>
<dbReference type="GO" id="GO:0016787">
    <property type="term" value="F:hydrolase activity"/>
    <property type="evidence" value="ECO:0007669"/>
    <property type="project" value="UniProtKB-KW"/>
</dbReference>
<evidence type="ECO:0000313" key="3">
    <source>
        <dbReference type="EMBL" id="SUM34221.1"/>
    </source>
</evidence>
<dbReference type="EMBL" id="BKAX01000008">
    <property type="protein sequence ID" value="GEQ06724.1"/>
    <property type="molecule type" value="Genomic_DNA"/>
</dbReference>
<dbReference type="SMART" id="SM00471">
    <property type="entry name" value="HDc"/>
    <property type="match status" value="1"/>
</dbReference>
<organism evidence="3 4">
    <name type="scientific">Staphylococcus gallinarum</name>
    <dbReference type="NCBI Taxonomy" id="1293"/>
    <lineage>
        <taxon>Bacteria</taxon>
        <taxon>Bacillati</taxon>
        <taxon>Bacillota</taxon>
        <taxon>Bacilli</taxon>
        <taxon>Bacillales</taxon>
        <taxon>Staphylococcaceae</taxon>
        <taxon>Staphylococcus</taxon>
    </lineage>
</organism>
<dbReference type="Proteomes" id="UP000255277">
    <property type="component" value="Unassembled WGS sequence"/>
</dbReference>
<evidence type="ECO:0000313" key="5">
    <source>
        <dbReference type="Proteomes" id="UP000321057"/>
    </source>
</evidence>
<dbReference type="Gene3D" id="1.10.472.50">
    <property type="entry name" value="HD-domain/PDEase-like"/>
    <property type="match status" value="1"/>
</dbReference>
<dbReference type="GeneID" id="93844628"/>
<dbReference type="Proteomes" id="UP000321057">
    <property type="component" value="Unassembled WGS sequence"/>
</dbReference>
<keyword evidence="5" id="KW-1185">Reference proteome</keyword>
<accession>A0A0D0SP76</accession>
<dbReference type="PANTHER" id="PTHR33594:SF1">
    <property type="entry name" value="HD_PDEASE DOMAIN-CONTAINING PROTEIN"/>
    <property type="match status" value="1"/>
</dbReference>
<dbReference type="OrthoDB" id="9797344at2"/>
<reference evidence="2 5" key="2">
    <citation type="submission" date="2019-07" db="EMBL/GenBank/DDBJ databases">
        <title>Whole genome shotgun sequence of Staphylococcus gallinarum NBRC 109767.</title>
        <authorList>
            <person name="Hosoyama A."/>
            <person name="Uohara A."/>
            <person name="Ohji S."/>
            <person name="Ichikawa N."/>
        </authorList>
    </citation>
    <scope>NUCLEOTIDE SEQUENCE [LARGE SCALE GENOMIC DNA]</scope>
    <source>
        <strain evidence="2 5">NBRC 109767</strain>
    </source>
</reference>
<proteinExistence type="predicted"/>
<keyword evidence="3" id="KW-0378">Hydrolase</keyword>
<name>A0A0D0SP76_STAGA</name>
<dbReference type="EMBL" id="UHDK01000001">
    <property type="protein sequence ID" value="SUM34221.1"/>
    <property type="molecule type" value="Genomic_DNA"/>
</dbReference>
<dbReference type="AlphaFoldDB" id="A0A0D0SP76"/>
<dbReference type="InterPro" id="IPR006674">
    <property type="entry name" value="HD_domain"/>
</dbReference>
<dbReference type="SUPFAM" id="SSF109604">
    <property type="entry name" value="HD-domain/PDEase-like"/>
    <property type="match status" value="1"/>
</dbReference>
<dbReference type="Gene3D" id="1.20.58.1910">
    <property type="match status" value="1"/>
</dbReference>
<dbReference type="CDD" id="cd00077">
    <property type="entry name" value="HDc"/>
    <property type="match status" value="1"/>
</dbReference>